<name>A0AAJ6P8N4_9CYAN</name>
<accession>A0AAJ6P8N4</accession>
<reference evidence="1 2" key="1">
    <citation type="journal article" date="2023" name="Limnol Oceanogr Lett">
        <title>Environmental adaptations by the intertidal Antarctic cyanobacterium Halotia branconii CENA392 as revealed using long-read genome sequencing.</title>
        <authorList>
            <person name="Dextro R.B."/>
            <person name="Delbaje E."/>
            <person name="Freitas P.N.N."/>
            <person name="Geraldes V."/>
            <person name="Pinto E."/>
            <person name="Long P.F."/>
            <person name="Fiore M.F."/>
        </authorList>
    </citation>
    <scope>NUCLEOTIDE SEQUENCE [LARGE SCALE GENOMIC DNA]</scope>
    <source>
        <strain evidence="1 2">CENA392</strain>
    </source>
</reference>
<dbReference type="RefSeq" id="WP_281482178.1">
    <property type="nucleotide sequence ID" value="NZ_CP124543.1"/>
</dbReference>
<protein>
    <submittedName>
        <fullName evidence="1">Uncharacterized protein</fullName>
    </submittedName>
</protein>
<dbReference type="KEGG" id="hbq:QI031_24360"/>
<dbReference type="EMBL" id="CP124543">
    <property type="protein sequence ID" value="WGV24866.1"/>
    <property type="molecule type" value="Genomic_DNA"/>
</dbReference>
<gene>
    <name evidence="1" type="ORF">QI031_24360</name>
</gene>
<evidence type="ECO:0000313" key="1">
    <source>
        <dbReference type="EMBL" id="WGV24866.1"/>
    </source>
</evidence>
<dbReference type="AlphaFoldDB" id="A0AAJ6P8N4"/>
<proteinExistence type="predicted"/>
<sequence length="277" mass="31956">MSNEIQTQARCLLDNLVKSVQGLVDDITALEVNTMVVEQISGAKFNAWQAYQTIYSINDPDYFDERGIPGDSPQDQNLRNRYRSLFTQLEREYFYLIIDPKSNLYKLPNEKVERYQQRLEFLKKQKHGNIVETDPNYVKLARPILPPPTPVIEGENSASWRKDWEENSQEIQELLDNDKFVRTLRKVAELKAALDSGDATKSTIDIIYAQTVMQLDGDIISRYHKELFQLPDYEKDLILKIHTEGVVAGEKQWRGTLDFLITLVQGIANSSLSRNGR</sequence>
<keyword evidence="2" id="KW-1185">Reference proteome</keyword>
<evidence type="ECO:0000313" key="2">
    <source>
        <dbReference type="Proteomes" id="UP001223520"/>
    </source>
</evidence>
<organism evidence="1 2">
    <name type="scientific">Halotia branconii CENA392</name>
    <dbReference type="NCBI Taxonomy" id="1539056"/>
    <lineage>
        <taxon>Bacteria</taxon>
        <taxon>Bacillati</taxon>
        <taxon>Cyanobacteriota</taxon>
        <taxon>Cyanophyceae</taxon>
        <taxon>Nostocales</taxon>
        <taxon>Nodulariaceae</taxon>
        <taxon>Halotia</taxon>
    </lineage>
</organism>
<dbReference type="Proteomes" id="UP001223520">
    <property type="component" value="Chromosome"/>
</dbReference>